<dbReference type="RefSeq" id="WP_038215718.1">
    <property type="nucleotide sequence ID" value="NZ_CAWLWN010000157.1"/>
</dbReference>
<name>A0A077NC95_XENBV</name>
<sequence length="129" mass="13936">MALVKILVTNLFAGANLQKLEVGHTYEIDDNIAVKWIDTGKAEASKDKKGEKLVFEVATPATMNFPENSELQAELDDANAKMLAMTDAAKAKETELTEALAAEKKRADDAEKALAEAARKAKKDGDNAE</sequence>
<evidence type="ECO:0000256" key="1">
    <source>
        <dbReference type="SAM" id="Coils"/>
    </source>
</evidence>
<feature type="coiled-coil region" evidence="1">
    <location>
        <begin position="68"/>
        <end position="120"/>
    </location>
</feature>
<dbReference type="AlphaFoldDB" id="A0A077NC95"/>
<dbReference type="Proteomes" id="UP000028511">
    <property type="component" value="Unassembled WGS sequence"/>
</dbReference>
<accession>A0A077NC95</accession>
<protein>
    <submittedName>
        <fullName evidence="2">Uncharacterized protein</fullName>
    </submittedName>
</protein>
<evidence type="ECO:0000313" key="2">
    <source>
        <dbReference type="EMBL" id="CDG95923.1"/>
    </source>
</evidence>
<dbReference type="EMBL" id="CBSW010000083">
    <property type="protein sequence ID" value="CDG95923.1"/>
    <property type="molecule type" value="Genomic_DNA"/>
</dbReference>
<proteinExistence type="predicted"/>
<gene>
    <name evidence="2" type="ORF">XBP1_1730002</name>
</gene>
<reference evidence="2" key="1">
    <citation type="submission" date="2013-07" db="EMBL/GenBank/DDBJ databases">
        <title>Sub-species coevolution in mutualistic symbiosis.</title>
        <authorList>
            <person name="Murfin K."/>
            <person name="Klassen J."/>
            <person name="Lee M."/>
            <person name="Forst S."/>
            <person name="Stock P."/>
            <person name="Goodrich-Blair H."/>
        </authorList>
    </citation>
    <scope>NUCLEOTIDE SEQUENCE [LARGE SCALE GENOMIC DNA]</scope>
    <source>
        <strain evidence="2">Puntauvense</strain>
    </source>
</reference>
<organism evidence="2 3">
    <name type="scientific">Xenorhabdus bovienii str. puntauvense</name>
    <dbReference type="NCBI Taxonomy" id="1398201"/>
    <lineage>
        <taxon>Bacteria</taxon>
        <taxon>Pseudomonadati</taxon>
        <taxon>Pseudomonadota</taxon>
        <taxon>Gammaproteobacteria</taxon>
        <taxon>Enterobacterales</taxon>
        <taxon>Morganellaceae</taxon>
        <taxon>Xenorhabdus</taxon>
    </lineage>
</organism>
<dbReference type="HOGENOM" id="CLU_2037191_0_0_6"/>
<keyword evidence="1" id="KW-0175">Coiled coil</keyword>
<comment type="caution">
    <text evidence="2">The sequence shown here is derived from an EMBL/GenBank/DDBJ whole genome shotgun (WGS) entry which is preliminary data.</text>
</comment>
<evidence type="ECO:0000313" key="3">
    <source>
        <dbReference type="Proteomes" id="UP000028511"/>
    </source>
</evidence>